<dbReference type="AlphaFoldDB" id="A0A0V1GWS9"/>
<keyword evidence="2" id="KW-1185">Reference proteome</keyword>
<gene>
    <name evidence="1" type="ORF">T11_10847</name>
</gene>
<proteinExistence type="predicted"/>
<protein>
    <submittedName>
        <fullName evidence="1">Uncharacterized protein</fullName>
    </submittedName>
</protein>
<dbReference type="Proteomes" id="UP000055024">
    <property type="component" value="Unassembled WGS sequence"/>
</dbReference>
<name>A0A0V1GWS9_9BILA</name>
<comment type="caution">
    <text evidence="1">The sequence shown here is derived from an EMBL/GenBank/DDBJ whole genome shotgun (WGS) entry which is preliminary data.</text>
</comment>
<evidence type="ECO:0000313" key="2">
    <source>
        <dbReference type="Proteomes" id="UP000055024"/>
    </source>
</evidence>
<dbReference type="EMBL" id="JYDP01000217">
    <property type="protein sequence ID" value="KRZ02752.1"/>
    <property type="molecule type" value="Genomic_DNA"/>
</dbReference>
<sequence>MRYSVTTTATLSSQTSKATAGYLVAQNVQISGPKSTMYSAGRPFQIPLRGIVDAVHVKIVLLRNGK</sequence>
<evidence type="ECO:0000313" key="1">
    <source>
        <dbReference type="EMBL" id="KRZ02752.1"/>
    </source>
</evidence>
<organism evidence="1 2">
    <name type="scientific">Trichinella zimbabwensis</name>
    <dbReference type="NCBI Taxonomy" id="268475"/>
    <lineage>
        <taxon>Eukaryota</taxon>
        <taxon>Metazoa</taxon>
        <taxon>Ecdysozoa</taxon>
        <taxon>Nematoda</taxon>
        <taxon>Enoplea</taxon>
        <taxon>Dorylaimia</taxon>
        <taxon>Trichinellida</taxon>
        <taxon>Trichinellidae</taxon>
        <taxon>Trichinella</taxon>
    </lineage>
</organism>
<accession>A0A0V1GWS9</accession>
<reference evidence="1 2" key="1">
    <citation type="submission" date="2015-01" db="EMBL/GenBank/DDBJ databases">
        <title>Evolution of Trichinella species and genotypes.</title>
        <authorList>
            <person name="Korhonen P.K."/>
            <person name="Edoardo P."/>
            <person name="Giuseppe L.R."/>
            <person name="Gasser R.B."/>
        </authorList>
    </citation>
    <scope>NUCLEOTIDE SEQUENCE [LARGE SCALE GENOMIC DNA]</scope>
    <source>
        <strain evidence="1">ISS1029</strain>
    </source>
</reference>